<organism evidence="2 3">
    <name type="scientific">Aspergillus mulundensis</name>
    <dbReference type="NCBI Taxonomy" id="1810919"/>
    <lineage>
        <taxon>Eukaryota</taxon>
        <taxon>Fungi</taxon>
        <taxon>Dikarya</taxon>
        <taxon>Ascomycota</taxon>
        <taxon>Pezizomycotina</taxon>
        <taxon>Eurotiomycetes</taxon>
        <taxon>Eurotiomycetidae</taxon>
        <taxon>Eurotiales</taxon>
        <taxon>Aspergillaceae</taxon>
        <taxon>Aspergillus</taxon>
        <taxon>Aspergillus subgen. Nidulantes</taxon>
    </lineage>
</organism>
<evidence type="ECO:0000313" key="2">
    <source>
        <dbReference type="EMBL" id="RDW81761.1"/>
    </source>
</evidence>
<gene>
    <name evidence="2" type="ORF">DSM5745_05318</name>
</gene>
<proteinExistence type="predicted"/>
<protein>
    <submittedName>
        <fullName evidence="2">Uncharacterized protein</fullName>
    </submittedName>
</protein>
<keyword evidence="3" id="KW-1185">Reference proteome</keyword>
<dbReference type="Proteomes" id="UP000256690">
    <property type="component" value="Unassembled WGS sequence"/>
</dbReference>
<sequence length="290" mass="33244">MFPRRPYIGRHPLRPAPTRRNDPLEEDPESQQLESQFYPSIFDVLKVRHLLLWKTKPEGLPAEVVDMIVDAAEYWASTKAKLDDSRRIQKDVDQAVLCTSPLCYTENTPDTPTPKLLPHRTMHPCRKIVFSILSHDQGGYSESRLAGPDHPPAYEGTYTWFDAEVVHNAHEPSQKSAIDEMLDPSNKSPRHYAPDDPLLLPRGNALQRNRARMSRAKRHIINWHYLDDIASDSSEAGDIERDSGRGRDTLNGKKVREMEIGDSVVIWARARFPGWVNYVDEVSVRVYWAI</sequence>
<dbReference type="EMBL" id="PVWQ01000005">
    <property type="protein sequence ID" value="RDW81761.1"/>
    <property type="molecule type" value="Genomic_DNA"/>
</dbReference>
<name>A0A3D8S6R8_9EURO</name>
<dbReference type="OrthoDB" id="66095at2759"/>
<dbReference type="STRING" id="1810919.A0A3D8S6R8"/>
<comment type="caution">
    <text evidence="2">The sequence shown here is derived from an EMBL/GenBank/DDBJ whole genome shotgun (WGS) entry which is preliminary data.</text>
</comment>
<evidence type="ECO:0000256" key="1">
    <source>
        <dbReference type="SAM" id="MobiDB-lite"/>
    </source>
</evidence>
<reference evidence="2 3" key="1">
    <citation type="journal article" date="2018" name="IMA Fungus">
        <title>IMA Genome-F 9: Draft genome sequence of Annulohypoxylon stygium, Aspergillus mulundensis, Berkeleyomyces basicola (syn. Thielaviopsis basicola), Ceratocystis smalleyi, two Cercospora beticola strains, Coleophoma cylindrospora, Fusarium fracticaudum, Phialophora cf. hyalina, and Morchella septimelata.</title>
        <authorList>
            <person name="Wingfield B.D."/>
            <person name="Bills G.F."/>
            <person name="Dong Y."/>
            <person name="Huang W."/>
            <person name="Nel W.J."/>
            <person name="Swalarsk-Parry B.S."/>
            <person name="Vaghefi N."/>
            <person name="Wilken P.M."/>
            <person name="An Z."/>
            <person name="de Beer Z.W."/>
            <person name="De Vos L."/>
            <person name="Chen L."/>
            <person name="Duong T.A."/>
            <person name="Gao Y."/>
            <person name="Hammerbacher A."/>
            <person name="Kikkert J.R."/>
            <person name="Li Y."/>
            <person name="Li H."/>
            <person name="Li K."/>
            <person name="Li Q."/>
            <person name="Liu X."/>
            <person name="Ma X."/>
            <person name="Naidoo K."/>
            <person name="Pethybridge S.J."/>
            <person name="Sun J."/>
            <person name="Steenkamp E.T."/>
            <person name="van der Nest M.A."/>
            <person name="van Wyk S."/>
            <person name="Wingfield M.J."/>
            <person name="Xiong C."/>
            <person name="Yue Q."/>
            <person name="Zhang X."/>
        </authorList>
    </citation>
    <scope>NUCLEOTIDE SEQUENCE [LARGE SCALE GENOMIC DNA]</scope>
    <source>
        <strain evidence="2 3">DSM 5745</strain>
    </source>
</reference>
<evidence type="ECO:0000313" key="3">
    <source>
        <dbReference type="Proteomes" id="UP000256690"/>
    </source>
</evidence>
<feature type="region of interest" description="Disordered" evidence="1">
    <location>
        <begin position="1"/>
        <end position="32"/>
    </location>
</feature>
<dbReference type="GeneID" id="38115688"/>
<dbReference type="RefSeq" id="XP_026604814.1">
    <property type="nucleotide sequence ID" value="XM_026747334.1"/>
</dbReference>
<dbReference type="AlphaFoldDB" id="A0A3D8S6R8"/>
<accession>A0A3D8S6R8</accession>